<dbReference type="Pfam" id="PF01546">
    <property type="entry name" value="Peptidase_M20"/>
    <property type="match status" value="1"/>
</dbReference>
<dbReference type="GO" id="GO:0046872">
    <property type="term" value="F:metal ion binding"/>
    <property type="evidence" value="ECO:0007669"/>
    <property type="project" value="UniProtKB-KW"/>
</dbReference>
<dbReference type="Pfam" id="PF07687">
    <property type="entry name" value="M20_dimer"/>
    <property type="match status" value="1"/>
</dbReference>
<dbReference type="PANTHER" id="PTHR43808:SF24">
    <property type="entry name" value="N-FORMYL-4-AMINO-5-AMINOMETHYL-2-METHYLPYRIMIDINE DEFORMYLASE"/>
    <property type="match status" value="1"/>
</dbReference>
<dbReference type="RefSeq" id="WP_003354217.1">
    <property type="nucleotide sequence ID" value="NZ_JH414754.1"/>
</dbReference>
<evidence type="ECO:0000259" key="8">
    <source>
        <dbReference type="Pfam" id="PF07687"/>
    </source>
</evidence>
<keyword evidence="5" id="KW-0378">Hydrolase</keyword>
<evidence type="ECO:0000256" key="7">
    <source>
        <dbReference type="ARBA" id="ARBA00023285"/>
    </source>
</evidence>
<dbReference type="SUPFAM" id="SSF55031">
    <property type="entry name" value="Bacterial exopeptidase dimerisation domain"/>
    <property type="match status" value="1"/>
</dbReference>
<comment type="similarity">
    <text evidence="3">Belongs to the peptidase M20A family.</text>
</comment>
<evidence type="ECO:0000256" key="3">
    <source>
        <dbReference type="ARBA" id="ARBA00006247"/>
    </source>
</evidence>
<comment type="cofactor">
    <cofactor evidence="2">
        <name>Zn(2+)</name>
        <dbReference type="ChEBI" id="CHEBI:29105"/>
    </cofactor>
</comment>
<dbReference type="InterPro" id="IPR036264">
    <property type="entry name" value="Bact_exopeptidase_dim_dom"/>
</dbReference>
<dbReference type="PATRIC" id="fig|665952.3.peg.1894"/>
<evidence type="ECO:0000256" key="6">
    <source>
        <dbReference type="ARBA" id="ARBA00022833"/>
    </source>
</evidence>
<dbReference type="NCBIfam" id="NF006370">
    <property type="entry name" value="PRK08596.1"/>
    <property type="match status" value="1"/>
</dbReference>
<evidence type="ECO:0000313" key="10">
    <source>
        <dbReference type="Proteomes" id="UP000011747"/>
    </source>
</evidence>
<keyword evidence="10" id="KW-1185">Reference proteome</keyword>
<comment type="cofactor">
    <cofactor evidence="1">
        <name>Co(2+)</name>
        <dbReference type="ChEBI" id="CHEBI:48828"/>
    </cofactor>
</comment>
<evidence type="ECO:0000256" key="5">
    <source>
        <dbReference type="ARBA" id="ARBA00022801"/>
    </source>
</evidence>
<dbReference type="Proteomes" id="UP000011747">
    <property type="component" value="Unassembled WGS sequence"/>
</dbReference>
<evidence type="ECO:0000313" key="9">
    <source>
        <dbReference type="EMBL" id="EHL77985.1"/>
    </source>
</evidence>
<evidence type="ECO:0000256" key="4">
    <source>
        <dbReference type="ARBA" id="ARBA00022723"/>
    </source>
</evidence>
<proteinExistence type="inferred from homology"/>
<evidence type="ECO:0000256" key="2">
    <source>
        <dbReference type="ARBA" id="ARBA00001947"/>
    </source>
</evidence>
<keyword evidence="4" id="KW-0479">Metal-binding</keyword>
<dbReference type="HOGENOM" id="CLU_021802_0_2_9"/>
<dbReference type="NCBIfam" id="TIGR01910">
    <property type="entry name" value="DapE-ArgE"/>
    <property type="match status" value="1"/>
</dbReference>
<name>G9QLH0_9BACI</name>
<organism evidence="9 10">
    <name type="scientific">Bacillus smithii 7_3_47FAA</name>
    <dbReference type="NCBI Taxonomy" id="665952"/>
    <lineage>
        <taxon>Bacteria</taxon>
        <taxon>Bacillati</taxon>
        <taxon>Bacillota</taxon>
        <taxon>Bacilli</taxon>
        <taxon>Bacillales</taxon>
        <taxon>Bacillaceae</taxon>
        <taxon>Bacillus</taxon>
    </lineage>
</organism>
<accession>G9QLH0</accession>
<dbReference type="SUPFAM" id="SSF53187">
    <property type="entry name" value="Zn-dependent exopeptidases"/>
    <property type="match status" value="1"/>
</dbReference>
<dbReference type="PANTHER" id="PTHR43808">
    <property type="entry name" value="ACETYLORNITHINE DEACETYLASE"/>
    <property type="match status" value="1"/>
</dbReference>
<dbReference type="GO" id="GO:0016787">
    <property type="term" value="F:hydrolase activity"/>
    <property type="evidence" value="ECO:0007669"/>
    <property type="project" value="UniProtKB-KW"/>
</dbReference>
<keyword evidence="6" id="KW-0862">Zinc</keyword>
<sequence length="431" mass="47952">MSQNLHRIVEQVDQRKQELIDLLKKLISFRTPAPPARNTKEAQSFVAEFLKNLGFKIDMWDVYPGDPNVVGVLKGKNSQNYKSLIVNGHIDVAEVDENEDWEVNPFKPVVKDGVVVGRGAADMKGGLAGALFAIQLLREAENELPGDLIFQSVIGEEVGEAGTLQCCKRGYKADFAVVVDTSDLHIQGQGGVITGWITVKSKETFHDAMRRNMIHAGGRLFGANAIEKMMKVIEGLQELERHWAVTKSYPGFPPGSNTINPAVIEGGRHAAFIADECRLWITVHYYPNESYEEVAKEIEEHLKMVAQGDVWLRENPPTFKWGGTSMIEDRGEIFPSLEVDPTHPGVQLLARSHRDVCKTDPIIDVSQTVTDGGWLGEAGISTAIYGPGDLHNAHAVNEHLSIDQLVDYTKVMLTFIYQWCHTKSDGQKEWL</sequence>
<dbReference type="Gene3D" id="3.30.70.360">
    <property type="match status" value="1"/>
</dbReference>
<dbReference type="EMBL" id="ACWF01000100">
    <property type="protein sequence ID" value="EHL77985.1"/>
    <property type="molecule type" value="Genomic_DNA"/>
</dbReference>
<dbReference type="Gene3D" id="3.40.630.10">
    <property type="entry name" value="Zn peptidases"/>
    <property type="match status" value="1"/>
</dbReference>
<dbReference type="InterPro" id="IPR010182">
    <property type="entry name" value="ArgE/DapE"/>
</dbReference>
<reference evidence="9 10" key="1">
    <citation type="submission" date="2011-09" db="EMBL/GenBank/DDBJ databases">
        <title>The Genome Sequence of Bacillus smithii 7_3_47FAA.</title>
        <authorList>
            <consortium name="The Broad Institute Genome Sequencing Platform"/>
            <person name="Earl A."/>
            <person name="Ward D."/>
            <person name="Feldgarden M."/>
            <person name="Gevers D."/>
            <person name="Daigneault M."/>
            <person name="Strauss J."/>
            <person name="Allen-Vercoe E."/>
            <person name="Young S.K."/>
            <person name="Zeng Q."/>
            <person name="Gargeya S."/>
            <person name="Fitzgerald M."/>
            <person name="Haas B."/>
            <person name="Abouelleil A."/>
            <person name="Alvarado L."/>
            <person name="Arachchi H.M."/>
            <person name="Berlin A."/>
            <person name="Brown A."/>
            <person name="Chapman S.B."/>
            <person name="Chen Z."/>
            <person name="Dunbar C."/>
            <person name="Freedman E."/>
            <person name="Gearin G."/>
            <person name="Goldberg J."/>
            <person name="Griggs A."/>
            <person name="Gujja S."/>
            <person name="Heiman D."/>
            <person name="Howarth C."/>
            <person name="Larson L."/>
            <person name="Lui A."/>
            <person name="MacDonald P.J.P."/>
            <person name="Montmayeur A."/>
            <person name="Murphy C."/>
            <person name="Neiman D."/>
            <person name="Pearson M."/>
            <person name="Priest M."/>
            <person name="Roberts A."/>
            <person name="Saif S."/>
            <person name="Shea T."/>
            <person name="Shenoy N."/>
            <person name="Sisk P."/>
            <person name="Stolte C."/>
            <person name="Sykes S."/>
            <person name="Wortman J."/>
            <person name="Nusbaum C."/>
            <person name="Birren B."/>
        </authorList>
    </citation>
    <scope>NUCLEOTIDE SEQUENCE [LARGE SCALE GENOMIC DNA]</scope>
    <source>
        <strain evidence="9 10">7_3_47FAA</strain>
    </source>
</reference>
<feature type="domain" description="Peptidase M20 dimerisation" evidence="8">
    <location>
        <begin position="209"/>
        <end position="305"/>
    </location>
</feature>
<dbReference type="InterPro" id="IPR050072">
    <property type="entry name" value="Peptidase_M20A"/>
</dbReference>
<comment type="caution">
    <text evidence="9">The sequence shown here is derived from an EMBL/GenBank/DDBJ whole genome shotgun (WGS) entry which is preliminary data.</text>
</comment>
<keyword evidence="7" id="KW-0170">Cobalt</keyword>
<dbReference type="AlphaFoldDB" id="G9QLH0"/>
<evidence type="ECO:0000256" key="1">
    <source>
        <dbReference type="ARBA" id="ARBA00001941"/>
    </source>
</evidence>
<protein>
    <submittedName>
        <fullName evidence="9">ArgE/DapE family peptidase</fullName>
    </submittedName>
</protein>
<dbReference type="InterPro" id="IPR002933">
    <property type="entry name" value="Peptidase_M20"/>
</dbReference>
<gene>
    <name evidence="9" type="ORF">HMPREF1015_02625</name>
</gene>
<dbReference type="InterPro" id="IPR011650">
    <property type="entry name" value="Peptidase_M20_dimer"/>
</dbReference>